<dbReference type="GO" id="GO:0005524">
    <property type="term" value="F:ATP binding"/>
    <property type="evidence" value="ECO:0007669"/>
    <property type="project" value="UniProtKB-KW"/>
</dbReference>
<proteinExistence type="inferred from homology"/>
<feature type="transmembrane region" description="Helical" evidence="11">
    <location>
        <begin position="362"/>
        <end position="380"/>
    </location>
</feature>
<evidence type="ECO:0000256" key="1">
    <source>
        <dbReference type="ARBA" id="ARBA00004651"/>
    </source>
</evidence>
<reference evidence="15" key="1">
    <citation type="journal article" date="2018" name="Nat. Microbiol.">
        <title>Leveraging single-cell genomics to expand the fungal tree of life.</title>
        <authorList>
            <person name="Ahrendt S.R."/>
            <person name="Quandt C.A."/>
            <person name="Ciobanu D."/>
            <person name="Clum A."/>
            <person name="Salamov A."/>
            <person name="Andreopoulos B."/>
            <person name="Cheng J.F."/>
            <person name="Woyke T."/>
            <person name="Pelin A."/>
            <person name="Henrissat B."/>
            <person name="Reynolds N.K."/>
            <person name="Benny G.L."/>
            <person name="Smith M.E."/>
            <person name="James T.Y."/>
            <person name="Grigoriev I.V."/>
        </authorList>
    </citation>
    <scope>NUCLEOTIDE SEQUENCE [LARGE SCALE GENOMIC DNA]</scope>
    <source>
        <strain evidence="15">RSA 1356</strain>
    </source>
</reference>
<feature type="region of interest" description="Disordered" evidence="10">
    <location>
        <begin position="13"/>
        <end position="69"/>
    </location>
</feature>
<feature type="domain" description="ABC transporter" evidence="12">
    <location>
        <begin position="422"/>
        <end position="664"/>
    </location>
</feature>
<dbReference type="InterPro" id="IPR036640">
    <property type="entry name" value="ABC1_TM_sf"/>
</dbReference>
<keyword evidence="6" id="KW-0547">Nucleotide-binding</keyword>
<evidence type="ECO:0000256" key="7">
    <source>
        <dbReference type="ARBA" id="ARBA00022840"/>
    </source>
</evidence>
<dbReference type="InterPro" id="IPR039421">
    <property type="entry name" value="Type_1_exporter"/>
</dbReference>
<feature type="domain" description="ABC transmembrane type-1" evidence="13">
    <location>
        <begin position="92"/>
        <end position="388"/>
    </location>
</feature>
<dbReference type="EMBL" id="KZ992671">
    <property type="protein sequence ID" value="RKP07807.1"/>
    <property type="molecule type" value="Genomic_DNA"/>
</dbReference>
<dbReference type="PANTHER" id="PTHR43394">
    <property type="entry name" value="ATP-DEPENDENT PERMEASE MDL1, MITOCHONDRIAL"/>
    <property type="match status" value="1"/>
</dbReference>
<feature type="compositionally biased region" description="Basic and acidic residues" evidence="10">
    <location>
        <begin position="45"/>
        <end position="54"/>
    </location>
</feature>
<protein>
    <submittedName>
        <fullName evidence="14">p-glyco protein Abcb1</fullName>
    </submittedName>
</protein>
<dbReference type="FunFam" id="1.20.1560.10:FF:000018">
    <property type="entry name" value="ATP-binding cassette subfamily B member 11"/>
    <property type="match status" value="1"/>
</dbReference>
<evidence type="ECO:0000256" key="8">
    <source>
        <dbReference type="ARBA" id="ARBA00022989"/>
    </source>
</evidence>
<comment type="similarity">
    <text evidence="2">Belongs to the ABC transporter superfamily. ABCB family. Multidrug resistance exporter (TC 3.A.1.201) subfamily.</text>
</comment>
<keyword evidence="8 11" id="KW-1133">Transmembrane helix</keyword>
<feature type="transmembrane region" description="Helical" evidence="11">
    <location>
        <begin position="755"/>
        <end position="780"/>
    </location>
</feature>
<dbReference type="Gene3D" id="3.40.50.300">
    <property type="entry name" value="P-loop containing nucleotide triphosphate hydrolases"/>
    <property type="match status" value="2"/>
</dbReference>
<dbReference type="CDD" id="cd03249">
    <property type="entry name" value="ABC_MTABC3_MDL1_MDL2"/>
    <property type="match status" value="2"/>
</dbReference>
<evidence type="ECO:0000313" key="15">
    <source>
        <dbReference type="Proteomes" id="UP000271241"/>
    </source>
</evidence>
<dbReference type="Gene3D" id="1.20.1560.10">
    <property type="entry name" value="ABC transporter type 1, transmembrane domain"/>
    <property type="match status" value="1"/>
</dbReference>
<dbReference type="FunFam" id="1.20.1560.10:FF:000009">
    <property type="entry name" value="ABC transporter B family member 1"/>
    <property type="match status" value="1"/>
</dbReference>
<evidence type="ECO:0000256" key="3">
    <source>
        <dbReference type="ARBA" id="ARBA00022448"/>
    </source>
</evidence>
<feature type="transmembrane region" description="Helical" evidence="11">
    <location>
        <begin position="800"/>
        <end position="825"/>
    </location>
</feature>
<evidence type="ECO:0000259" key="12">
    <source>
        <dbReference type="PROSITE" id="PS50893"/>
    </source>
</evidence>
<dbReference type="Pfam" id="PF00005">
    <property type="entry name" value="ABC_tran"/>
    <property type="match status" value="2"/>
</dbReference>
<feature type="transmembrane region" description="Helical" evidence="11">
    <location>
        <begin position="142"/>
        <end position="161"/>
    </location>
</feature>
<feature type="transmembrane region" description="Helical" evidence="11">
    <location>
        <begin position="221"/>
        <end position="239"/>
    </location>
</feature>
<feature type="transmembrane region" description="Helical" evidence="11">
    <location>
        <begin position="905"/>
        <end position="926"/>
    </location>
</feature>
<dbReference type="GO" id="GO:0005743">
    <property type="term" value="C:mitochondrial inner membrane"/>
    <property type="evidence" value="ECO:0007669"/>
    <property type="project" value="TreeGrafter"/>
</dbReference>
<feature type="region of interest" description="Disordered" evidence="10">
    <location>
        <begin position="683"/>
        <end position="708"/>
    </location>
</feature>
<gene>
    <name evidence="14" type="ORF">THASP1DRAFT_16536</name>
</gene>
<dbReference type="GO" id="GO:0016887">
    <property type="term" value="F:ATP hydrolysis activity"/>
    <property type="evidence" value="ECO:0007669"/>
    <property type="project" value="InterPro"/>
</dbReference>
<feature type="transmembrane region" description="Helical" evidence="11">
    <location>
        <begin position="323"/>
        <end position="347"/>
    </location>
</feature>
<evidence type="ECO:0000256" key="6">
    <source>
        <dbReference type="ARBA" id="ARBA00022741"/>
    </source>
</evidence>
<feature type="transmembrane region" description="Helical" evidence="11">
    <location>
        <begin position="879"/>
        <end position="899"/>
    </location>
</feature>
<evidence type="ECO:0000256" key="9">
    <source>
        <dbReference type="ARBA" id="ARBA00023136"/>
    </source>
</evidence>
<dbReference type="SMART" id="SM00382">
    <property type="entry name" value="AAA"/>
    <property type="match status" value="2"/>
</dbReference>
<feature type="transmembrane region" description="Helical" evidence="11">
    <location>
        <begin position="89"/>
        <end position="112"/>
    </location>
</feature>
<name>A0A4P9XP84_9FUNG</name>
<dbReference type="PROSITE" id="PS00211">
    <property type="entry name" value="ABC_TRANSPORTER_1"/>
    <property type="match status" value="2"/>
</dbReference>
<dbReference type="PROSITE" id="PS50893">
    <property type="entry name" value="ABC_TRANSPORTER_2"/>
    <property type="match status" value="2"/>
</dbReference>
<keyword evidence="4 11" id="KW-0812">Transmembrane</keyword>
<feature type="transmembrane region" description="Helical" evidence="11">
    <location>
        <begin position="994"/>
        <end position="1011"/>
    </location>
</feature>
<dbReference type="InterPro" id="IPR003439">
    <property type="entry name" value="ABC_transporter-like_ATP-bd"/>
</dbReference>
<dbReference type="GO" id="GO:0015421">
    <property type="term" value="F:ABC-type oligopeptide transporter activity"/>
    <property type="evidence" value="ECO:0007669"/>
    <property type="project" value="TreeGrafter"/>
</dbReference>
<dbReference type="InterPro" id="IPR017871">
    <property type="entry name" value="ABC_transporter-like_CS"/>
</dbReference>
<dbReference type="FunFam" id="3.40.50.300:FF:000916">
    <property type="entry name" value="ABC transporter B family member 9"/>
    <property type="match status" value="1"/>
</dbReference>
<dbReference type="STRING" id="78915.A0A4P9XP84"/>
<keyword evidence="9 11" id="KW-0472">Membrane</keyword>
<accession>A0A4P9XP84</accession>
<feature type="transmembrane region" description="Helical" evidence="11">
    <location>
        <begin position="1023"/>
        <end position="1041"/>
    </location>
</feature>
<feature type="domain" description="ABC transmembrane type-1" evidence="13">
    <location>
        <begin position="759"/>
        <end position="1046"/>
    </location>
</feature>
<keyword evidence="15" id="KW-1185">Reference proteome</keyword>
<evidence type="ECO:0000256" key="5">
    <source>
        <dbReference type="ARBA" id="ARBA00022737"/>
    </source>
</evidence>
<dbReference type="SUPFAM" id="SSF90123">
    <property type="entry name" value="ABC transporter transmembrane region"/>
    <property type="match status" value="2"/>
</dbReference>
<dbReference type="FunFam" id="3.40.50.300:FF:000251">
    <property type="entry name" value="ABC transporter B family member 19"/>
    <property type="match status" value="1"/>
</dbReference>
<feature type="transmembrane region" description="Helical" evidence="11">
    <location>
        <begin position="245"/>
        <end position="263"/>
    </location>
</feature>
<evidence type="ECO:0000256" key="2">
    <source>
        <dbReference type="ARBA" id="ARBA00007577"/>
    </source>
</evidence>
<dbReference type="InterPro" id="IPR003593">
    <property type="entry name" value="AAA+_ATPase"/>
</dbReference>
<dbReference type="GO" id="GO:0005886">
    <property type="term" value="C:plasma membrane"/>
    <property type="evidence" value="ECO:0007669"/>
    <property type="project" value="UniProtKB-SubCell"/>
</dbReference>
<evidence type="ECO:0000256" key="4">
    <source>
        <dbReference type="ARBA" id="ARBA00022692"/>
    </source>
</evidence>
<dbReference type="PROSITE" id="PS50929">
    <property type="entry name" value="ABC_TM1F"/>
    <property type="match status" value="2"/>
</dbReference>
<keyword evidence="5" id="KW-0677">Repeat</keyword>
<evidence type="ECO:0000256" key="10">
    <source>
        <dbReference type="SAM" id="MobiDB-lite"/>
    </source>
</evidence>
<feature type="domain" description="ABC transporter" evidence="12">
    <location>
        <begin position="1081"/>
        <end position="1317"/>
    </location>
</feature>
<evidence type="ECO:0000256" key="11">
    <source>
        <dbReference type="SAM" id="Phobius"/>
    </source>
</evidence>
<dbReference type="SUPFAM" id="SSF52540">
    <property type="entry name" value="P-loop containing nucleoside triphosphate hydrolases"/>
    <property type="match status" value="2"/>
</dbReference>
<keyword evidence="3" id="KW-0813">Transport</keyword>
<dbReference type="Proteomes" id="UP000271241">
    <property type="component" value="Unassembled WGS sequence"/>
</dbReference>
<comment type="subcellular location">
    <subcellularLocation>
        <location evidence="1">Cell membrane</location>
        <topology evidence="1">Multi-pass membrane protein</topology>
    </subcellularLocation>
</comment>
<dbReference type="GO" id="GO:0090374">
    <property type="term" value="P:oligopeptide export from mitochondrion"/>
    <property type="evidence" value="ECO:0007669"/>
    <property type="project" value="TreeGrafter"/>
</dbReference>
<dbReference type="OrthoDB" id="6500128at2759"/>
<dbReference type="CDD" id="cd18578">
    <property type="entry name" value="ABC_6TM_Pgp_ABCB1_D2_like"/>
    <property type="match status" value="1"/>
</dbReference>
<dbReference type="InterPro" id="IPR027417">
    <property type="entry name" value="P-loop_NTPase"/>
</dbReference>
<organism evidence="14 15">
    <name type="scientific">Thamnocephalis sphaerospora</name>
    <dbReference type="NCBI Taxonomy" id="78915"/>
    <lineage>
        <taxon>Eukaryota</taxon>
        <taxon>Fungi</taxon>
        <taxon>Fungi incertae sedis</taxon>
        <taxon>Zoopagomycota</taxon>
        <taxon>Zoopagomycotina</taxon>
        <taxon>Zoopagomycetes</taxon>
        <taxon>Zoopagales</taxon>
        <taxon>Sigmoideomycetaceae</taxon>
        <taxon>Thamnocephalis</taxon>
    </lineage>
</organism>
<sequence length="1325" mass="145014">MLTEDQLVAKKAAEAREKQLKREKRRQKREQAQKQRGFFARFRKQTKEASAKNEDSDDEDEEEKAKEEEAAKKVSMGQLFRFATTFDKFLIALAALCSVALGASIPVMTIVFSDMLGYFATYGGRKAVGMEASYRTEFEDGIIKYAIYFVILGAVTFVVAYGQQSLWMYSAENQATRMRSIYFRSIIRQNIAWFDATSTGELNSRITGDVTLVQEGIAEKVGTVIQSTCTFLAGFVLAFTKGWKMALVLMAAFPLLIAAGAIMGKVVSTATTSGQDAYAQAGSIAEEVISGIKTVSAFGGQEREVRRYETKLDVALAKGKRKAYAIGLSVGSMMSILFCTYALGFWFGSRQIANGEMEPNQVLNVFFALIIGTMVIGMAATPMSSIQTAQGAAYKIFAMIDRQSEIDYCDESGQLSEIAGNIEINDLKFAYPSRPDVKVLRDFSLDVKSGQTVALVGSSGSGKSTIVALLERFYNPLSGTIKLDGVPIQDINLRHLRRHIGLVGQEPVLFQASIKQNILWGTSEIEQEHQPTQEDVEAACRSANVHDFIMTLPDGYDTLVGEKGALLSGGQKQRIAIARALIRNPRILLLDEATSALDTESEKLVQEALDRAATGRTTITIAHRLSTIRDADKIVVMSAGRVVEVGKHDELLARNGHYSKLVQAQQLRAEKESDAAQEALLLGDDADDDEGKDSTPAEVALDIDQPKTRPLDLAKTKDTVVSDKDLKDAEEKLREERSKQPAPLKRVMRLNSPEWGYQVAGLIGAVVDGAIMPVMSILMSKIITAFGNPDHEQMKRDADFWSLMFFVLGIITFFAVTSRIGLFSVSAEHLTHRIRKITFAALLRQEMGFFDDPLNNTGALCAKLSTEAEMIHGLAGTTIGVYVQMFTSLVVGLVLAFIYGWKLTLVVLACIPVLGVVNMLNMRMLFSLNTKTKKAYEQSAHVACEAVENMRTVVSLGREDTFVKLYENAIAGPHATAVRSAFISSLTFGAGQSLLFFIYALALYYGSVLVLSGEYEAQDVLQVMFAVVFSAMAVGQAAGFAPNTAKARVAAVAVFELIDRIPAIDPTNPGGEVSKNFSGNVKAQEVRFRYPARRDVKVLRGLDLEAVAGKTIALVGSSGCGKSTLIGLVERFYDVDSGSVTVDGINVKDWQLPELRSNISLVGQEPVLFDLTIGENIAYAKPDATEEEIHQAARDANIYDFVTALPDGFNTPVGERGTQLSGGQKQRIAIARAIIRNPRLLLLDEATSALDTASEKIVQEALDRAAEGRTTITIAHRLSTIQDADIIYVFKDGRVLESGKHSELLRNKGLYYALVQKQSLHRKND</sequence>
<keyword evidence="7" id="KW-0067">ATP-binding</keyword>
<dbReference type="PANTHER" id="PTHR43394:SF27">
    <property type="entry name" value="ATP-DEPENDENT TRANSLOCASE ABCB1-LIKE"/>
    <property type="match status" value="1"/>
</dbReference>
<dbReference type="InterPro" id="IPR011527">
    <property type="entry name" value="ABC1_TM_dom"/>
</dbReference>
<evidence type="ECO:0000313" key="14">
    <source>
        <dbReference type="EMBL" id="RKP07807.1"/>
    </source>
</evidence>
<evidence type="ECO:0000259" key="13">
    <source>
        <dbReference type="PROSITE" id="PS50929"/>
    </source>
</evidence>
<dbReference type="CDD" id="cd18577">
    <property type="entry name" value="ABC_6TM_Pgp_ABCB1_D1_like"/>
    <property type="match status" value="1"/>
</dbReference>
<dbReference type="Pfam" id="PF00664">
    <property type="entry name" value="ABC_membrane"/>
    <property type="match status" value="2"/>
</dbReference>